<dbReference type="PANTHER" id="PTHR47572:SF4">
    <property type="entry name" value="LACTONASE DRP35"/>
    <property type="match status" value="1"/>
</dbReference>
<proteinExistence type="inferred from homology"/>
<dbReference type="EC" id="3.1.1.17" evidence="4"/>
<protein>
    <submittedName>
        <fullName evidence="4">Gluconolactonase</fullName>
        <ecNumber evidence="4">3.1.1.17</ecNumber>
    </submittedName>
</protein>
<evidence type="ECO:0000256" key="1">
    <source>
        <dbReference type="ARBA" id="ARBA00008853"/>
    </source>
</evidence>
<dbReference type="InterPro" id="IPR013658">
    <property type="entry name" value="SGL"/>
</dbReference>
<keyword evidence="5" id="KW-1185">Reference proteome</keyword>
<comment type="caution">
    <text evidence="4">The sequence shown here is derived from an EMBL/GenBank/DDBJ whole genome shotgun (WGS) entry which is preliminary data.</text>
</comment>
<dbReference type="AlphaFoldDB" id="A0A7W9SUQ9"/>
<dbReference type="RefSeq" id="WP_184203217.1">
    <property type="nucleotide sequence ID" value="NZ_JACHGW010000005.1"/>
</dbReference>
<comment type="similarity">
    <text evidence="1">Belongs to the SMP-30/CGR1 family.</text>
</comment>
<gene>
    <name evidence="4" type="ORF">HNQ39_005014</name>
</gene>
<dbReference type="InterPro" id="IPR051262">
    <property type="entry name" value="SMP-30/CGR1_Lactonase"/>
</dbReference>
<name>A0A7W9SUQ9_ARMRO</name>
<organism evidence="4 5">
    <name type="scientific">Armatimonas rosea</name>
    <dbReference type="NCBI Taxonomy" id="685828"/>
    <lineage>
        <taxon>Bacteria</taxon>
        <taxon>Bacillati</taxon>
        <taxon>Armatimonadota</taxon>
        <taxon>Armatimonadia</taxon>
        <taxon>Armatimonadales</taxon>
        <taxon>Armatimonadaceae</taxon>
        <taxon>Armatimonas</taxon>
    </lineage>
</organism>
<keyword evidence="2 4" id="KW-0378">Hydrolase</keyword>
<dbReference type="PANTHER" id="PTHR47572">
    <property type="entry name" value="LIPOPROTEIN-RELATED"/>
    <property type="match status" value="1"/>
</dbReference>
<evidence type="ECO:0000313" key="4">
    <source>
        <dbReference type="EMBL" id="MBB6053182.1"/>
    </source>
</evidence>
<dbReference type="SUPFAM" id="SSF63829">
    <property type="entry name" value="Calcium-dependent phosphotriesterase"/>
    <property type="match status" value="1"/>
</dbReference>
<accession>A0A7W9SUQ9</accession>
<sequence>MSTTTILSVIAPGAALEKLAGEFSFTEGPTADAQGNVYFTDQPNDRILIWSTDGKLSTFMQPCGRSNGMYFDAAGNLWSCADDLNQLWCIGKDKKVTVVVLTDPAGKLLNGPNDVWVHPKKTGGLYFTDPLYARPYWKRDPKMQPAGQYVYYLAPDHKTLRAVATDLTQPNGITGTPDGKTLYVADIGAGKTYSYQIQKDGSLANKKLFCSLGSDGMTLDSEGNLYLTGKGVTVFDKTGKQIENIPVPEGWTANVSFGGKDRKTLFITASKGLYAIKTRTHGVHSK</sequence>
<evidence type="ECO:0000313" key="5">
    <source>
        <dbReference type="Proteomes" id="UP000520814"/>
    </source>
</evidence>
<dbReference type="GO" id="GO:0004341">
    <property type="term" value="F:gluconolactonase activity"/>
    <property type="evidence" value="ECO:0007669"/>
    <property type="project" value="UniProtKB-EC"/>
</dbReference>
<dbReference type="Pfam" id="PF08450">
    <property type="entry name" value="SGL"/>
    <property type="match status" value="1"/>
</dbReference>
<reference evidence="4 5" key="1">
    <citation type="submission" date="2020-08" db="EMBL/GenBank/DDBJ databases">
        <title>Genomic Encyclopedia of Type Strains, Phase IV (KMG-IV): sequencing the most valuable type-strain genomes for metagenomic binning, comparative biology and taxonomic classification.</title>
        <authorList>
            <person name="Goeker M."/>
        </authorList>
    </citation>
    <scope>NUCLEOTIDE SEQUENCE [LARGE SCALE GENOMIC DNA]</scope>
    <source>
        <strain evidence="4 5">DSM 23562</strain>
    </source>
</reference>
<dbReference type="Gene3D" id="2.120.10.30">
    <property type="entry name" value="TolB, C-terminal domain"/>
    <property type="match status" value="1"/>
</dbReference>
<dbReference type="Proteomes" id="UP000520814">
    <property type="component" value="Unassembled WGS sequence"/>
</dbReference>
<evidence type="ECO:0000256" key="2">
    <source>
        <dbReference type="ARBA" id="ARBA00022801"/>
    </source>
</evidence>
<dbReference type="EMBL" id="JACHGW010000005">
    <property type="protein sequence ID" value="MBB6053182.1"/>
    <property type="molecule type" value="Genomic_DNA"/>
</dbReference>
<dbReference type="InterPro" id="IPR011042">
    <property type="entry name" value="6-blade_b-propeller_TolB-like"/>
</dbReference>
<feature type="domain" description="SMP-30/Gluconolactonase/LRE-like region" evidence="3">
    <location>
        <begin position="25"/>
        <end position="270"/>
    </location>
</feature>
<evidence type="ECO:0000259" key="3">
    <source>
        <dbReference type="Pfam" id="PF08450"/>
    </source>
</evidence>